<feature type="signal peptide" evidence="1">
    <location>
        <begin position="1"/>
        <end position="22"/>
    </location>
</feature>
<keyword evidence="1" id="KW-0732">Signal</keyword>
<gene>
    <name evidence="2" type="ORF">PENPOL_c015G09534</name>
</gene>
<feature type="chain" id="PRO_5013388547" evidence="1">
    <location>
        <begin position="23"/>
        <end position="110"/>
    </location>
</feature>
<comment type="caution">
    <text evidence="2">The sequence shown here is derived from an EMBL/GenBank/DDBJ whole genome shotgun (WGS) entry which is preliminary data.</text>
</comment>
<dbReference type="EMBL" id="MDYM01000015">
    <property type="protein sequence ID" value="OQD61730.1"/>
    <property type="molecule type" value="Genomic_DNA"/>
</dbReference>
<protein>
    <submittedName>
        <fullName evidence="2">Uncharacterized protein</fullName>
    </submittedName>
</protein>
<accession>A0A1V6NAI3</accession>
<evidence type="ECO:0000313" key="3">
    <source>
        <dbReference type="Proteomes" id="UP000191408"/>
    </source>
</evidence>
<dbReference type="AlphaFoldDB" id="A0A1V6NAI3"/>
<reference evidence="3" key="1">
    <citation type="journal article" date="2017" name="Nat. Microbiol.">
        <title>Global analysis of biosynthetic gene clusters reveals vast potential of secondary metabolite production in Penicillium species.</title>
        <authorList>
            <person name="Nielsen J.C."/>
            <person name="Grijseels S."/>
            <person name="Prigent S."/>
            <person name="Ji B."/>
            <person name="Dainat J."/>
            <person name="Nielsen K.F."/>
            <person name="Frisvad J.C."/>
            <person name="Workman M."/>
            <person name="Nielsen J."/>
        </authorList>
    </citation>
    <scope>NUCLEOTIDE SEQUENCE [LARGE SCALE GENOMIC DNA]</scope>
    <source>
        <strain evidence="3">IBT 4502</strain>
    </source>
</reference>
<evidence type="ECO:0000256" key="1">
    <source>
        <dbReference type="SAM" id="SignalP"/>
    </source>
</evidence>
<dbReference type="Proteomes" id="UP000191408">
    <property type="component" value="Unassembled WGS sequence"/>
</dbReference>
<organism evidence="2 3">
    <name type="scientific">Penicillium polonicum</name>
    <dbReference type="NCBI Taxonomy" id="60169"/>
    <lineage>
        <taxon>Eukaryota</taxon>
        <taxon>Fungi</taxon>
        <taxon>Dikarya</taxon>
        <taxon>Ascomycota</taxon>
        <taxon>Pezizomycotina</taxon>
        <taxon>Eurotiomycetes</taxon>
        <taxon>Eurotiomycetidae</taxon>
        <taxon>Eurotiales</taxon>
        <taxon>Aspergillaceae</taxon>
        <taxon>Penicillium</taxon>
    </lineage>
</organism>
<sequence>MLLLQGCFLLTTVWFSEEPAHAAAMNNLQQMKKKWLDDKKRLLAKSKAIFDREAYLTEQIQRAENRMAKNGADDASLDLIGVLEHGLDVHRYKIQQNWRELSDLLDRYID</sequence>
<dbReference type="OrthoDB" id="4359635at2759"/>
<keyword evidence="3" id="KW-1185">Reference proteome</keyword>
<proteinExistence type="predicted"/>
<name>A0A1V6NAI3_PENPO</name>
<evidence type="ECO:0000313" key="2">
    <source>
        <dbReference type="EMBL" id="OQD61730.1"/>
    </source>
</evidence>